<dbReference type="GeneID" id="117367113"/>
<dbReference type="GO" id="GO:0043488">
    <property type="term" value="P:regulation of mRNA stability"/>
    <property type="evidence" value="ECO:0007669"/>
    <property type="project" value="TreeGrafter"/>
</dbReference>
<dbReference type="InterPro" id="IPR047427">
    <property type="entry name" value="Tudor_Agenet_FXR1_rpt2"/>
</dbReference>
<dbReference type="GO" id="GO:0010494">
    <property type="term" value="C:cytoplasmic stress granule"/>
    <property type="evidence" value="ECO:0007669"/>
    <property type="project" value="UniProtKB-SubCell"/>
</dbReference>
<dbReference type="GO" id="GO:0048170">
    <property type="term" value="P:positive regulation of long-term neuronal synaptic plasticity"/>
    <property type="evidence" value="ECO:0007669"/>
    <property type="project" value="TreeGrafter"/>
</dbReference>
<sequence>MEEMTVEVRGSNGAFYKGFIKDVHEDSLTVVFENNWQPERQVPFDEVRLPPPPDIKKDIVEGDEVEVYSRANEQEPCGWWLAKVRMMKGEFYVIEYAACDATYNEIVTFERLRPVNQNKTVTKNSFFKCTVDVPEDLREACSSESAHKEFKKASTSEATVKRVSILSEMHLRSIRTKIMLMSRNEEATKHLECTKQLAAAFHEEFIVREDLMGLAIGTHGTNIQQARKVPGVTAIELDEVTGTFRIYGESAEAVKKARSYLEFVEDFIQVPRNLVGKVIGKNGKVIQEIVDKSGVVRVRIEGDNENKLPREDGMVPFVFVGTKESIGNVQVLLDYHIAYLKEVEQLRLERLQIDEQLRQIGMGFRPSSTRTNEKEKGYTTDESTVSSVRGSRSYTGRGRGRRGPNYTSGYGTNSELSNPSETESERKDELSDWSLAGEDDRESRHQRDSRRRPGGRGRSGSGGRGRGGSRGGKSSISSVLKDPDSNPYSLLDNTESDQTADTDASESHHSTNRRRRSRRRRTDEDVALMDGMTESDNASVNENGLDDSDKKPQRRNRSRRRRFRGQAEDRQPVTVADYISRAESQSRQRNLPRETMAKNKKEMAKDVIEEHGPSEKASNGPISGSGDEASKPQPGPQEQSVATTFKDDGNNQEAIINGVS</sequence>
<reference evidence="11" key="1">
    <citation type="submission" date="2025-08" db="UniProtKB">
        <authorList>
            <consortium name="RefSeq"/>
        </authorList>
    </citation>
    <scope>IDENTIFICATION</scope>
</reference>
<proteinExistence type="inferred from homology"/>
<gene>
    <name evidence="11" type="primary">FXR1</name>
</gene>
<dbReference type="AlphaFoldDB" id="A0A6P8SAY0"/>
<dbReference type="CDD" id="cd22507">
    <property type="entry name" value="KH_I_FXR1_rpt2"/>
    <property type="match status" value="1"/>
</dbReference>
<dbReference type="FunFam" id="2.30.30.140:FF:000001">
    <property type="entry name" value="Fragile X mental retardation 1, isoform CRA_e"/>
    <property type="match status" value="1"/>
</dbReference>
<dbReference type="GO" id="GO:0043005">
    <property type="term" value="C:neuron projection"/>
    <property type="evidence" value="ECO:0007669"/>
    <property type="project" value="TreeGrafter"/>
</dbReference>
<feature type="compositionally biased region" description="Basic residues" evidence="8">
    <location>
        <begin position="510"/>
        <end position="520"/>
    </location>
</feature>
<evidence type="ECO:0000313" key="11">
    <source>
        <dbReference type="RefSeq" id="XP_033815282.1"/>
    </source>
</evidence>
<dbReference type="CDD" id="cd20472">
    <property type="entry name" value="Tudor_Agenet_FXR1_rpt1"/>
    <property type="match status" value="1"/>
</dbReference>
<comment type="similarity">
    <text evidence="2">Belongs to the FMR1 family.</text>
</comment>
<feature type="compositionally biased region" description="Polar residues" evidence="8">
    <location>
        <begin position="405"/>
        <end position="421"/>
    </location>
</feature>
<dbReference type="Proteomes" id="UP000515159">
    <property type="component" value="Chromosome 9"/>
</dbReference>
<dbReference type="InterPro" id="IPR036612">
    <property type="entry name" value="KH_dom_type_1_sf"/>
</dbReference>
<dbReference type="InterPro" id="IPR047495">
    <property type="entry name" value="KH_I_FXR1_rpt2"/>
</dbReference>
<dbReference type="GO" id="GO:0098793">
    <property type="term" value="C:presynapse"/>
    <property type="evidence" value="ECO:0007669"/>
    <property type="project" value="GOC"/>
</dbReference>
<feature type="compositionally biased region" description="Basic and acidic residues" evidence="8">
    <location>
        <begin position="591"/>
        <end position="614"/>
    </location>
</feature>
<dbReference type="SMART" id="SM00322">
    <property type="entry name" value="KH"/>
    <property type="match status" value="2"/>
</dbReference>
<dbReference type="Pfam" id="PF00013">
    <property type="entry name" value="KH_1"/>
    <property type="match status" value="2"/>
</dbReference>
<evidence type="ECO:0000256" key="4">
    <source>
        <dbReference type="ARBA" id="ARBA00022541"/>
    </source>
</evidence>
<keyword evidence="3" id="KW-0963">Cytoplasm</keyword>
<organism evidence="10 11">
    <name type="scientific">Geotrypetes seraphini</name>
    <name type="common">Gaboon caecilian</name>
    <name type="synonym">Caecilia seraphini</name>
    <dbReference type="NCBI Taxonomy" id="260995"/>
    <lineage>
        <taxon>Eukaryota</taxon>
        <taxon>Metazoa</taxon>
        <taxon>Chordata</taxon>
        <taxon>Craniata</taxon>
        <taxon>Vertebrata</taxon>
        <taxon>Euteleostomi</taxon>
        <taxon>Amphibia</taxon>
        <taxon>Gymnophiona</taxon>
        <taxon>Geotrypetes</taxon>
    </lineage>
</organism>
<dbReference type="GO" id="GO:0051028">
    <property type="term" value="P:mRNA transport"/>
    <property type="evidence" value="ECO:0007669"/>
    <property type="project" value="TreeGrafter"/>
</dbReference>
<evidence type="ECO:0000256" key="3">
    <source>
        <dbReference type="ARBA" id="ARBA00022490"/>
    </source>
</evidence>
<feature type="compositionally biased region" description="Gly residues" evidence="8">
    <location>
        <begin position="456"/>
        <end position="471"/>
    </location>
</feature>
<name>A0A6P8SAY0_GEOSA</name>
<dbReference type="SUPFAM" id="SSF54791">
    <property type="entry name" value="Eukaryotic type KH-domain (KH-domain type I)"/>
    <property type="match status" value="2"/>
</dbReference>
<dbReference type="Pfam" id="PF12235">
    <property type="entry name" value="FXMRP1_C_core"/>
    <property type="match status" value="1"/>
</dbReference>
<accession>A0A6P8SAY0</accession>
<comment type="subcellular location">
    <subcellularLocation>
        <location evidence="1">Cytoplasm</location>
        <location evidence="1">Stress granule</location>
    </subcellularLocation>
</comment>
<dbReference type="InterPro" id="IPR040148">
    <property type="entry name" value="FMR1"/>
</dbReference>
<dbReference type="InterPro" id="IPR032177">
    <property type="entry name" value="FXR_C3"/>
</dbReference>
<dbReference type="Gene3D" id="2.30.30.140">
    <property type="match status" value="2"/>
</dbReference>
<dbReference type="Pfam" id="PF16097">
    <property type="entry name" value="FXR_C3"/>
    <property type="match status" value="1"/>
</dbReference>
<dbReference type="GO" id="GO:0061053">
    <property type="term" value="P:somite development"/>
    <property type="evidence" value="ECO:0007669"/>
    <property type="project" value="UniProtKB-ARBA"/>
</dbReference>
<dbReference type="Pfam" id="PF16096">
    <property type="entry name" value="FXR_C1"/>
    <property type="match status" value="1"/>
</dbReference>
<dbReference type="GO" id="GO:0099577">
    <property type="term" value="P:regulation of translation at presynapse, modulating synaptic transmission"/>
    <property type="evidence" value="ECO:0007669"/>
    <property type="project" value="TreeGrafter"/>
</dbReference>
<dbReference type="InterPro" id="IPR004087">
    <property type="entry name" value="KH_dom"/>
</dbReference>
<evidence type="ECO:0000313" key="10">
    <source>
        <dbReference type="Proteomes" id="UP000515159"/>
    </source>
</evidence>
<dbReference type="PROSITE" id="PS50084">
    <property type="entry name" value="KH_TYPE_1"/>
    <property type="match status" value="2"/>
</dbReference>
<evidence type="ECO:0000256" key="6">
    <source>
        <dbReference type="ARBA" id="ARBA00022884"/>
    </source>
</evidence>
<dbReference type="InterPro" id="IPR022034">
    <property type="entry name" value="FMR1-like_C_core"/>
</dbReference>
<evidence type="ECO:0000256" key="7">
    <source>
        <dbReference type="PROSITE-ProRule" id="PRU00117"/>
    </source>
</evidence>
<evidence type="ECO:0000256" key="8">
    <source>
        <dbReference type="SAM" id="MobiDB-lite"/>
    </source>
</evidence>
<dbReference type="Pfam" id="PF18336">
    <property type="entry name" value="Tudor_FRX1"/>
    <property type="match status" value="1"/>
</dbReference>
<dbReference type="GO" id="GO:0045727">
    <property type="term" value="P:positive regulation of translation"/>
    <property type="evidence" value="ECO:0007669"/>
    <property type="project" value="TreeGrafter"/>
</dbReference>
<keyword evidence="6 7" id="KW-0694">RNA-binding</keyword>
<dbReference type="FunFam" id="2.30.30.140:FF:000002">
    <property type="entry name" value="Fragile X mental retardation 1, isoform CRA_e"/>
    <property type="match status" value="1"/>
</dbReference>
<dbReference type="InterPro" id="IPR040472">
    <property type="entry name" value="FMRP_KH0"/>
</dbReference>
<dbReference type="InterPro" id="IPR008395">
    <property type="entry name" value="Agenet-like_dom"/>
</dbReference>
<dbReference type="RefSeq" id="XP_033815282.1">
    <property type="nucleotide sequence ID" value="XM_033959391.1"/>
</dbReference>
<keyword evidence="5" id="KW-0677">Repeat</keyword>
<feature type="region of interest" description="Disordered" evidence="8">
    <location>
        <begin position="364"/>
        <end position="660"/>
    </location>
</feature>
<dbReference type="PANTHER" id="PTHR10603:SF6">
    <property type="entry name" value="RNA-BINDING PROTEIN FXR1"/>
    <property type="match status" value="1"/>
</dbReference>
<dbReference type="CTD" id="8087"/>
<dbReference type="FunFam" id="3.30.1370.10:FF:000017">
    <property type="entry name" value="Fragile X mental retardation syndrome-related protein 1"/>
    <property type="match status" value="1"/>
</dbReference>
<dbReference type="PROSITE" id="PS51641">
    <property type="entry name" value="AGENET_LIKE"/>
    <property type="match status" value="2"/>
</dbReference>
<protein>
    <submittedName>
        <fullName evidence="11">Fragile X mental retardation syndrome-related protein 1 isoform X4</fullName>
    </submittedName>
</protein>
<dbReference type="Pfam" id="PF05641">
    <property type="entry name" value="Agenet"/>
    <property type="match status" value="1"/>
</dbReference>
<evidence type="ECO:0000256" key="5">
    <source>
        <dbReference type="ARBA" id="ARBA00022737"/>
    </source>
</evidence>
<feature type="compositionally biased region" description="Polar residues" evidence="8">
    <location>
        <begin position="651"/>
        <end position="660"/>
    </location>
</feature>
<dbReference type="InterPro" id="IPR047425">
    <property type="entry name" value="Tudor_Agenet_FXR1_rpt1"/>
</dbReference>
<dbReference type="FunFam" id="3.30.1370.10:FF:000004">
    <property type="entry name" value="Fragile X mental retardation 1, isoform CRA_e"/>
    <property type="match status" value="1"/>
</dbReference>
<dbReference type="InterPro" id="IPR041560">
    <property type="entry name" value="Tudor_FRM1"/>
</dbReference>
<feature type="domain" description="Agenet-like" evidence="9">
    <location>
        <begin position="63"/>
        <end position="115"/>
    </location>
</feature>
<feature type="compositionally biased region" description="Low complexity" evidence="8">
    <location>
        <begin position="383"/>
        <end position="396"/>
    </location>
</feature>
<dbReference type="GO" id="GO:0003730">
    <property type="term" value="F:mRNA 3'-UTR binding"/>
    <property type="evidence" value="ECO:0007669"/>
    <property type="project" value="TreeGrafter"/>
</dbReference>
<dbReference type="InterPro" id="IPR004088">
    <property type="entry name" value="KH_dom_type_1"/>
</dbReference>
<dbReference type="Pfam" id="PF17904">
    <property type="entry name" value="KH_9"/>
    <property type="match status" value="2"/>
</dbReference>
<feature type="domain" description="Agenet-like" evidence="9">
    <location>
        <begin position="4"/>
        <end position="50"/>
    </location>
</feature>
<dbReference type="PANTHER" id="PTHR10603">
    <property type="entry name" value="FRAGILE X MENTAL RETARDATION SYNDROME-RELATED PROTEIN"/>
    <property type="match status" value="1"/>
</dbReference>
<dbReference type="GO" id="GO:0045182">
    <property type="term" value="F:translation regulator activity"/>
    <property type="evidence" value="ECO:0007669"/>
    <property type="project" value="TreeGrafter"/>
</dbReference>
<feature type="compositionally biased region" description="Basic residues" evidence="8">
    <location>
        <begin position="552"/>
        <end position="564"/>
    </location>
</feature>
<evidence type="ECO:0000256" key="1">
    <source>
        <dbReference type="ARBA" id="ARBA00004210"/>
    </source>
</evidence>
<dbReference type="GO" id="GO:0005634">
    <property type="term" value="C:nucleus"/>
    <property type="evidence" value="ECO:0007669"/>
    <property type="project" value="TreeGrafter"/>
</dbReference>
<evidence type="ECO:0000259" key="9">
    <source>
        <dbReference type="PROSITE" id="PS51641"/>
    </source>
</evidence>
<dbReference type="CDD" id="cd20475">
    <property type="entry name" value="Tudor_Agenet_FXR1_rpt2"/>
    <property type="match status" value="1"/>
</dbReference>
<keyword evidence="4" id="KW-0517">Myogenesis</keyword>
<dbReference type="InterPro" id="IPR032172">
    <property type="entry name" value="FXR1_C1"/>
</dbReference>
<feature type="compositionally biased region" description="Acidic residues" evidence="8">
    <location>
        <begin position="494"/>
        <end position="504"/>
    </location>
</feature>
<evidence type="ECO:0000256" key="2">
    <source>
        <dbReference type="ARBA" id="ARBA00006633"/>
    </source>
</evidence>
<dbReference type="Gene3D" id="3.30.1370.10">
    <property type="entry name" value="K Homology domain, type 1"/>
    <property type="match status" value="2"/>
</dbReference>
<dbReference type="GO" id="GO:0007517">
    <property type="term" value="P:muscle organ development"/>
    <property type="evidence" value="ECO:0007669"/>
    <property type="project" value="UniProtKB-KW"/>
</dbReference>
<keyword evidence="10" id="KW-1185">Reference proteome</keyword>